<feature type="domain" description="Tyrosine specific protein phosphatases" evidence="6">
    <location>
        <begin position="148"/>
        <end position="193"/>
    </location>
</feature>
<dbReference type="Gene3D" id="3.90.190.10">
    <property type="entry name" value="Protein tyrosine phosphatase superfamily"/>
    <property type="match status" value="1"/>
</dbReference>
<dbReference type="PROSITE" id="PS50056">
    <property type="entry name" value="TYR_PHOSPHATASE_2"/>
    <property type="match status" value="1"/>
</dbReference>
<reference evidence="7" key="1">
    <citation type="journal article" date="2012" name="Proc. Natl. Acad. Sci. U.S.A.">
        <title>Antigenic diversity is generated by distinct evolutionary mechanisms in African trypanosome species.</title>
        <authorList>
            <person name="Jackson A.P."/>
            <person name="Berry A."/>
            <person name="Aslett M."/>
            <person name="Allison H.C."/>
            <person name="Burton P."/>
            <person name="Vavrova-Anderson J."/>
            <person name="Brown R."/>
            <person name="Browne H."/>
            <person name="Corton N."/>
            <person name="Hauser H."/>
            <person name="Gamble J."/>
            <person name="Gilderthorp R."/>
            <person name="Marcello L."/>
            <person name="McQuillan J."/>
            <person name="Otto T.D."/>
            <person name="Quail M.A."/>
            <person name="Sanders M.J."/>
            <person name="van Tonder A."/>
            <person name="Ginger M.L."/>
            <person name="Field M.C."/>
            <person name="Barry J.D."/>
            <person name="Hertz-Fowler C."/>
            <person name="Berriman M."/>
        </authorList>
    </citation>
    <scope>NUCLEOTIDE SEQUENCE</scope>
    <source>
        <strain evidence="7">Y486</strain>
    </source>
</reference>
<dbReference type="PROSITE" id="PS00383">
    <property type="entry name" value="TYR_PHOSPHATASE_1"/>
    <property type="match status" value="1"/>
</dbReference>
<dbReference type="CDD" id="cd14498">
    <property type="entry name" value="DSP"/>
    <property type="match status" value="1"/>
</dbReference>
<dbReference type="InterPro" id="IPR020422">
    <property type="entry name" value="TYR_PHOSPHATASE_DUAL_dom"/>
</dbReference>
<keyword evidence="3 7" id="KW-0378">Hydrolase</keyword>
<dbReference type="InterPro" id="IPR029021">
    <property type="entry name" value="Prot-tyrosine_phosphatase-like"/>
</dbReference>
<dbReference type="PANTHER" id="PTHR10159:SF530">
    <property type="entry name" value="DUAL SPECIFICITY PROTEIN PHOSPHATASE DDB_G0271350-RELATED"/>
    <property type="match status" value="1"/>
</dbReference>
<comment type="similarity">
    <text evidence="1">Belongs to the protein-tyrosine phosphatase family. Non-receptor class dual specificity subfamily.</text>
</comment>
<keyword evidence="4" id="KW-0904">Protein phosphatase</keyword>
<dbReference type="SMART" id="SM00195">
    <property type="entry name" value="DSPc"/>
    <property type="match status" value="1"/>
</dbReference>
<dbReference type="PROSITE" id="PS50054">
    <property type="entry name" value="TYR_PHOSPHATASE_DUAL"/>
    <property type="match status" value="1"/>
</dbReference>
<evidence type="ECO:0000256" key="2">
    <source>
        <dbReference type="ARBA" id="ARBA00013064"/>
    </source>
</evidence>
<dbReference type="EC" id="3.1.3.48" evidence="2"/>
<dbReference type="InterPro" id="IPR000340">
    <property type="entry name" value="Dual-sp_phosphatase_cat-dom"/>
</dbReference>
<dbReference type="VEuPathDB" id="TriTrypDB:TvY486_0503000"/>
<evidence type="ECO:0000259" key="5">
    <source>
        <dbReference type="PROSITE" id="PS50054"/>
    </source>
</evidence>
<dbReference type="EMBL" id="HE573021">
    <property type="protein sequence ID" value="CCC48099.1"/>
    <property type="molecule type" value="Genomic_DNA"/>
</dbReference>
<evidence type="ECO:0000256" key="4">
    <source>
        <dbReference type="ARBA" id="ARBA00022912"/>
    </source>
</evidence>
<gene>
    <name evidence="7" type="ORF">TVY486_0503000</name>
</gene>
<dbReference type="AlphaFoldDB" id="G0TVY3"/>
<dbReference type="InterPro" id="IPR016130">
    <property type="entry name" value="Tyr_Pase_AS"/>
</dbReference>
<proteinExistence type="inferred from homology"/>
<evidence type="ECO:0000259" key="6">
    <source>
        <dbReference type="PROSITE" id="PS50056"/>
    </source>
</evidence>
<evidence type="ECO:0000256" key="1">
    <source>
        <dbReference type="ARBA" id="ARBA00008601"/>
    </source>
</evidence>
<organism evidence="7">
    <name type="scientific">Trypanosoma vivax (strain Y486)</name>
    <dbReference type="NCBI Taxonomy" id="1055687"/>
    <lineage>
        <taxon>Eukaryota</taxon>
        <taxon>Discoba</taxon>
        <taxon>Euglenozoa</taxon>
        <taxon>Kinetoplastea</taxon>
        <taxon>Metakinetoplastina</taxon>
        <taxon>Trypanosomatida</taxon>
        <taxon>Trypanosomatidae</taxon>
        <taxon>Trypanosoma</taxon>
        <taxon>Duttonella</taxon>
    </lineage>
</organism>
<dbReference type="GO" id="GO:0005737">
    <property type="term" value="C:cytoplasm"/>
    <property type="evidence" value="ECO:0007669"/>
    <property type="project" value="TreeGrafter"/>
</dbReference>
<evidence type="ECO:0000256" key="3">
    <source>
        <dbReference type="ARBA" id="ARBA00022801"/>
    </source>
</evidence>
<evidence type="ECO:0000313" key="7">
    <source>
        <dbReference type="EMBL" id="CCC48099.1"/>
    </source>
</evidence>
<protein>
    <recommendedName>
        <fullName evidence="2">protein-tyrosine-phosphatase</fullName>
        <ecNumber evidence="2">3.1.3.48</ecNumber>
    </recommendedName>
</protein>
<feature type="domain" description="Tyrosine-protein phosphatase" evidence="5">
    <location>
        <begin position="22"/>
        <end position="214"/>
    </location>
</feature>
<dbReference type="Pfam" id="PF00782">
    <property type="entry name" value="DSPc"/>
    <property type="match status" value="1"/>
</dbReference>
<dbReference type="GO" id="GO:0004725">
    <property type="term" value="F:protein tyrosine phosphatase activity"/>
    <property type="evidence" value="ECO:0007669"/>
    <property type="project" value="UniProtKB-EC"/>
</dbReference>
<dbReference type="GO" id="GO:0043409">
    <property type="term" value="P:negative regulation of MAPK cascade"/>
    <property type="evidence" value="ECO:0007669"/>
    <property type="project" value="TreeGrafter"/>
</dbReference>
<dbReference type="InterPro" id="IPR000387">
    <property type="entry name" value="Tyr_Pase_dom"/>
</dbReference>
<name>G0TVY3_TRYVY</name>
<accession>G0TVY3</accession>
<dbReference type="PANTHER" id="PTHR10159">
    <property type="entry name" value="DUAL SPECIFICITY PROTEIN PHOSPHATASE"/>
    <property type="match status" value="1"/>
</dbReference>
<sequence>MALRGGSDAATTAQATPYGHSPPSKILDFLFIGSVSDATNAEFIRRENIVTILNVSREEYWSVNDNVVTYSFPVDDHVDANIGQFFRSTYKILDAARRAYYECKRQLAVGGNRHMHNDTTTVRSGAASVSVDVPGPSVSSSSNLTNTSGSLPCVLVHCQRGRSRSPTIVLAYLMRRNGWTFTDALQYVSCRRPCIELNMGFVEALRTYQDHLDPQYKCAQRGLLSLVVRNLPSNTASSVVHKFFEDNIGCVHKVAICSVQCGRSSNDAGDASSSEEDAGIKSVAECNSVVGNTMCLVIFASPDSVHVARWLYLRHPTLFKPLGAMAGRRLKLTLFTKLDRTGGTGRKHQKEVIRDLVEENAKNVSEEGYAKREIKTREC</sequence>
<dbReference type="SUPFAM" id="SSF52799">
    <property type="entry name" value="(Phosphotyrosine protein) phosphatases II"/>
    <property type="match status" value="1"/>
</dbReference>